<feature type="non-terminal residue" evidence="3">
    <location>
        <position position="78"/>
    </location>
</feature>
<organism evidence="3 4">
    <name type="scientific">Nonomuraea longispora</name>
    <dbReference type="NCBI Taxonomy" id="1848320"/>
    <lineage>
        <taxon>Bacteria</taxon>
        <taxon>Bacillati</taxon>
        <taxon>Actinomycetota</taxon>
        <taxon>Actinomycetes</taxon>
        <taxon>Streptosporangiales</taxon>
        <taxon>Streptosporangiaceae</taxon>
        <taxon>Nonomuraea</taxon>
    </lineage>
</organism>
<dbReference type="AlphaFoldDB" id="A0A4R4NPD2"/>
<accession>A0A4R4NPD2</accession>
<evidence type="ECO:0000313" key="4">
    <source>
        <dbReference type="Proteomes" id="UP000295157"/>
    </source>
</evidence>
<protein>
    <submittedName>
        <fullName evidence="3">Uncharacterized protein</fullName>
    </submittedName>
</protein>
<evidence type="ECO:0000313" key="3">
    <source>
        <dbReference type="EMBL" id="TDC09607.1"/>
    </source>
</evidence>
<feature type="transmembrane region" description="Helical" evidence="2">
    <location>
        <begin position="28"/>
        <end position="48"/>
    </location>
</feature>
<name>A0A4R4NPD2_9ACTN</name>
<dbReference type="RefSeq" id="WP_132331016.1">
    <property type="nucleotide sequence ID" value="NZ_SMJZ01000016.1"/>
</dbReference>
<reference evidence="3 4" key="1">
    <citation type="submission" date="2019-02" db="EMBL/GenBank/DDBJ databases">
        <title>Draft genome sequences of novel Actinobacteria.</title>
        <authorList>
            <person name="Sahin N."/>
            <person name="Ay H."/>
            <person name="Saygin H."/>
        </authorList>
    </citation>
    <scope>NUCLEOTIDE SEQUENCE [LARGE SCALE GENOMIC DNA]</scope>
    <source>
        <strain evidence="3 4">KC201</strain>
    </source>
</reference>
<dbReference type="OrthoDB" id="3638805at2"/>
<comment type="caution">
    <text evidence="3">The sequence shown here is derived from an EMBL/GenBank/DDBJ whole genome shotgun (WGS) entry which is preliminary data.</text>
</comment>
<gene>
    <name evidence="3" type="ORF">E1267_07175</name>
</gene>
<keyword evidence="2" id="KW-0812">Transmembrane</keyword>
<keyword evidence="2" id="KW-0472">Membrane</keyword>
<dbReference type="Proteomes" id="UP000295157">
    <property type="component" value="Unassembled WGS sequence"/>
</dbReference>
<proteinExistence type="predicted"/>
<feature type="region of interest" description="Disordered" evidence="1">
    <location>
        <begin position="55"/>
        <end position="78"/>
    </location>
</feature>
<feature type="compositionally biased region" description="Pro residues" evidence="1">
    <location>
        <begin position="64"/>
        <end position="78"/>
    </location>
</feature>
<keyword evidence="2" id="KW-1133">Transmembrane helix</keyword>
<dbReference type="EMBL" id="SMJZ01000016">
    <property type="protein sequence ID" value="TDC09607.1"/>
    <property type="molecule type" value="Genomic_DNA"/>
</dbReference>
<evidence type="ECO:0000256" key="1">
    <source>
        <dbReference type="SAM" id="MobiDB-lite"/>
    </source>
</evidence>
<evidence type="ECO:0000256" key="2">
    <source>
        <dbReference type="SAM" id="Phobius"/>
    </source>
</evidence>
<sequence length="78" mass="8047">MILISAGLVLAAVVLLIAGFVLAKPFLIMWSIVVSVLSALFLVIGAFLRRNELFPGGGQAAAPATPPKGLTPPGMPYT</sequence>
<keyword evidence="4" id="KW-1185">Reference proteome</keyword>